<keyword evidence="1" id="KW-0732">Signal</keyword>
<proteinExistence type="predicted"/>
<feature type="signal peptide" evidence="1">
    <location>
        <begin position="1"/>
        <end position="19"/>
    </location>
</feature>
<dbReference type="Proteomes" id="UP001610335">
    <property type="component" value="Unassembled WGS sequence"/>
</dbReference>
<evidence type="ECO:0000313" key="3">
    <source>
        <dbReference type="Proteomes" id="UP001610335"/>
    </source>
</evidence>
<organism evidence="2 3">
    <name type="scientific">Aspergillus cavernicola</name>
    <dbReference type="NCBI Taxonomy" id="176166"/>
    <lineage>
        <taxon>Eukaryota</taxon>
        <taxon>Fungi</taxon>
        <taxon>Dikarya</taxon>
        <taxon>Ascomycota</taxon>
        <taxon>Pezizomycotina</taxon>
        <taxon>Eurotiomycetes</taxon>
        <taxon>Eurotiomycetidae</taxon>
        <taxon>Eurotiales</taxon>
        <taxon>Aspergillaceae</taxon>
        <taxon>Aspergillus</taxon>
        <taxon>Aspergillus subgen. Nidulantes</taxon>
    </lineage>
</organism>
<reference evidence="2 3" key="1">
    <citation type="submission" date="2024-07" db="EMBL/GenBank/DDBJ databases">
        <title>Section-level genome sequencing and comparative genomics of Aspergillus sections Usti and Cavernicolus.</title>
        <authorList>
            <consortium name="Lawrence Berkeley National Laboratory"/>
            <person name="Nybo J.L."/>
            <person name="Vesth T.C."/>
            <person name="Theobald S."/>
            <person name="Frisvad J.C."/>
            <person name="Larsen T.O."/>
            <person name="Kjaerboelling I."/>
            <person name="Rothschild-Mancinelli K."/>
            <person name="Lyhne E.K."/>
            <person name="Kogle M.E."/>
            <person name="Barry K."/>
            <person name="Clum A."/>
            <person name="Na H."/>
            <person name="Ledsgaard L."/>
            <person name="Lin J."/>
            <person name="Lipzen A."/>
            <person name="Kuo A."/>
            <person name="Riley R."/>
            <person name="Mondo S."/>
            <person name="LaButti K."/>
            <person name="Haridas S."/>
            <person name="Pangalinan J."/>
            <person name="Salamov A.A."/>
            <person name="Simmons B.A."/>
            <person name="Magnuson J.K."/>
            <person name="Chen J."/>
            <person name="Drula E."/>
            <person name="Henrissat B."/>
            <person name="Wiebenga A."/>
            <person name="Lubbers R.J."/>
            <person name="Gomes A.C."/>
            <person name="Makela M.R."/>
            <person name="Stajich J."/>
            <person name="Grigoriev I.V."/>
            <person name="Mortensen U.H."/>
            <person name="De vries R.P."/>
            <person name="Baker S.E."/>
            <person name="Andersen M.R."/>
        </authorList>
    </citation>
    <scope>NUCLEOTIDE SEQUENCE [LARGE SCALE GENOMIC DNA]</scope>
    <source>
        <strain evidence="2 3">CBS 600.67</strain>
    </source>
</reference>
<feature type="chain" id="PRO_5047208487" evidence="1">
    <location>
        <begin position="20"/>
        <end position="51"/>
    </location>
</feature>
<protein>
    <submittedName>
        <fullName evidence="2">Uncharacterized protein</fullName>
    </submittedName>
</protein>
<feature type="non-terminal residue" evidence="2">
    <location>
        <position position="51"/>
    </location>
</feature>
<accession>A0ABR4I387</accession>
<name>A0ABR4I387_9EURO</name>
<dbReference type="EMBL" id="JBFXLS010000062">
    <property type="protein sequence ID" value="KAL2821789.1"/>
    <property type="molecule type" value="Genomic_DNA"/>
</dbReference>
<gene>
    <name evidence="2" type="ORF">BDW59DRAFT_150040</name>
</gene>
<comment type="caution">
    <text evidence="2">The sequence shown here is derived from an EMBL/GenBank/DDBJ whole genome shotgun (WGS) entry which is preliminary data.</text>
</comment>
<keyword evidence="3" id="KW-1185">Reference proteome</keyword>
<evidence type="ECO:0000256" key="1">
    <source>
        <dbReference type="SAM" id="SignalP"/>
    </source>
</evidence>
<evidence type="ECO:0000313" key="2">
    <source>
        <dbReference type="EMBL" id="KAL2821789.1"/>
    </source>
</evidence>
<sequence>MQLSHHLTVLAMHFRVLLDILHWTVVHWPIERVRSLWPLVVSLVTLDVMSD</sequence>